<keyword evidence="2" id="KW-0812">Transmembrane</keyword>
<reference evidence="4" key="1">
    <citation type="journal article" date="2019" name="Int. J. Syst. Evol. Microbiol.">
        <title>The Global Catalogue of Microorganisms (GCM) 10K type strain sequencing project: providing services to taxonomists for standard genome sequencing and annotation.</title>
        <authorList>
            <consortium name="The Broad Institute Genomics Platform"/>
            <consortium name="The Broad Institute Genome Sequencing Center for Infectious Disease"/>
            <person name="Wu L."/>
            <person name="Ma J."/>
        </authorList>
    </citation>
    <scope>NUCLEOTIDE SEQUENCE [LARGE SCALE GENOMIC DNA]</scope>
    <source>
        <strain evidence="4">CGMCC 4.7241</strain>
    </source>
</reference>
<dbReference type="Proteomes" id="UP001595699">
    <property type="component" value="Unassembled WGS sequence"/>
</dbReference>
<organism evidence="3 4">
    <name type="scientific">Tenggerimyces flavus</name>
    <dbReference type="NCBI Taxonomy" id="1708749"/>
    <lineage>
        <taxon>Bacteria</taxon>
        <taxon>Bacillati</taxon>
        <taxon>Actinomycetota</taxon>
        <taxon>Actinomycetes</taxon>
        <taxon>Propionibacteriales</taxon>
        <taxon>Nocardioidaceae</taxon>
        <taxon>Tenggerimyces</taxon>
    </lineage>
</organism>
<gene>
    <name evidence="3" type="ORF">ACFOUW_04475</name>
</gene>
<comment type="caution">
    <text evidence="3">The sequence shown here is derived from an EMBL/GenBank/DDBJ whole genome shotgun (WGS) entry which is preliminary data.</text>
</comment>
<evidence type="ECO:0008006" key="5">
    <source>
        <dbReference type="Google" id="ProtNLM"/>
    </source>
</evidence>
<evidence type="ECO:0000313" key="4">
    <source>
        <dbReference type="Proteomes" id="UP001595699"/>
    </source>
</evidence>
<keyword evidence="2" id="KW-0472">Membrane</keyword>
<protein>
    <recommendedName>
        <fullName evidence="5">OmpA-like domain-containing protein</fullName>
    </recommendedName>
</protein>
<keyword evidence="2" id="KW-1133">Transmembrane helix</keyword>
<dbReference type="RefSeq" id="WP_205120097.1">
    <property type="nucleotide sequence ID" value="NZ_JAFBCM010000001.1"/>
</dbReference>
<accession>A0ABV7Y8U2</accession>
<keyword evidence="4" id="KW-1185">Reference proteome</keyword>
<dbReference type="EMBL" id="JBHRZH010000004">
    <property type="protein sequence ID" value="MFC3760080.1"/>
    <property type="molecule type" value="Genomic_DNA"/>
</dbReference>
<dbReference type="Gene3D" id="3.30.1330.60">
    <property type="entry name" value="OmpA-like domain"/>
    <property type="match status" value="1"/>
</dbReference>
<feature type="region of interest" description="Disordered" evidence="1">
    <location>
        <begin position="127"/>
        <end position="150"/>
    </location>
</feature>
<proteinExistence type="predicted"/>
<evidence type="ECO:0000256" key="2">
    <source>
        <dbReference type="SAM" id="Phobius"/>
    </source>
</evidence>
<evidence type="ECO:0000256" key="1">
    <source>
        <dbReference type="SAM" id="MobiDB-lite"/>
    </source>
</evidence>
<name>A0ABV7Y8U2_9ACTN</name>
<dbReference type="InterPro" id="IPR036737">
    <property type="entry name" value="OmpA-like_sf"/>
</dbReference>
<feature type="transmembrane region" description="Helical" evidence="2">
    <location>
        <begin position="99"/>
        <end position="120"/>
    </location>
</feature>
<evidence type="ECO:0000313" key="3">
    <source>
        <dbReference type="EMBL" id="MFC3760080.1"/>
    </source>
</evidence>
<sequence length="310" mass="32079">MTVLDVLQAQLALSRAAEAAQRGSLESAGDELVALDEAGAATPELLDLLARIRAQQERWSEADTYWARLQDLRPDDPAAAAGRETVAAIVAGRRRPRPVAPVAGAVAGVAVVAALAFGAVRLGDVDQPPTRPAAQSTGSPVPTADPTVNADRERAEELAAQLAAIEARSRSDAAALAAKLDQLSRQVAGPGVVVRRQSGAVRVLFSQGLYAYGTALTPTGRDALTALGKRLSGLDAAITVVGHSVALPDKPTGGSTTALARARTATRELSEASGLPLAAFTLQAADQRETPFRTARQNRTVTVLLTPRAA</sequence>